<name>A0A090NM35_SHIDY</name>
<comment type="caution">
    <text evidence="11">The sequence shown here is derived from an EMBL/GenBank/DDBJ whole genome shotgun (WGS) entry which is preliminary data.</text>
</comment>
<dbReference type="InterPro" id="IPR000821">
    <property type="entry name" value="Ala_racemase"/>
</dbReference>
<keyword evidence="6 11" id="KW-0413">Isomerase</keyword>
<dbReference type="GO" id="GO:0030632">
    <property type="term" value="P:D-alanine biosynthetic process"/>
    <property type="evidence" value="ECO:0007669"/>
    <property type="project" value="TreeGrafter"/>
</dbReference>
<dbReference type="InterPro" id="IPR020622">
    <property type="entry name" value="Ala_racemase_pyridoxalP-BS"/>
</dbReference>
<dbReference type="FunFam" id="3.20.20.10:FF:000002">
    <property type="entry name" value="Alanine racemase"/>
    <property type="match status" value="1"/>
</dbReference>
<dbReference type="GO" id="GO:0008784">
    <property type="term" value="F:alanine racemase activity"/>
    <property type="evidence" value="ECO:0007669"/>
    <property type="project" value="UniProtKB-EC"/>
</dbReference>
<feature type="modified residue" description="N6-(pyridoxal phosphate)lysine" evidence="9">
    <location>
        <position position="35"/>
    </location>
</feature>
<feature type="domain" description="Alanine racemase N-terminal" evidence="10">
    <location>
        <begin position="10"/>
        <end position="149"/>
    </location>
</feature>
<protein>
    <recommendedName>
        <fullName evidence="8">Alanine racemase, catabolic</fullName>
        <ecNumber evidence="4">5.1.1.1</ecNumber>
    </recommendedName>
</protein>
<evidence type="ECO:0000313" key="11">
    <source>
        <dbReference type="EMBL" id="ESU81687.1"/>
    </source>
</evidence>
<comment type="cofactor">
    <cofactor evidence="2 9">
        <name>pyridoxal 5'-phosphate</name>
        <dbReference type="ChEBI" id="CHEBI:597326"/>
    </cofactor>
</comment>
<dbReference type="InterPro" id="IPR029066">
    <property type="entry name" value="PLP-binding_barrel"/>
</dbReference>
<dbReference type="AlphaFoldDB" id="A0A090NM35"/>
<dbReference type="NCBIfam" id="TIGR00492">
    <property type="entry name" value="alr"/>
    <property type="match status" value="1"/>
</dbReference>
<dbReference type="PANTHER" id="PTHR30511">
    <property type="entry name" value="ALANINE RACEMASE"/>
    <property type="match status" value="1"/>
</dbReference>
<accession>A0A090NM35</accession>
<comment type="catalytic activity">
    <reaction evidence="1">
        <text>L-alanine = D-alanine</text>
        <dbReference type="Rhea" id="RHEA:20249"/>
        <dbReference type="ChEBI" id="CHEBI:57416"/>
        <dbReference type="ChEBI" id="CHEBI:57972"/>
        <dbReference type="EC" id="5.1.1.1"/>
    </reaction>
</comment>
<evidence type="ECO:0000256" key="2">
    <source>
        <dbReference type="ARBA" id="ARBA00001933"/>
    </source>
</evidence>
<dbReference type="PRINTS" id="PR00992">
    <property type="entry name" value="ALARACEMASE"/>
</dbReference>
<evidence type="ECO:0000256" key="1">
    <source>
        <dbReference type="ARBA" id="ARBA00000316"/>
    </source>
</evidence>
<dbReference type="PATRIC" id="fig|1401327.3.peg.529"/>
<evidence type="ECO:0000256" key="3">
    <source>
        <dbReference type="ARBA" id="ARBA00007880"/>
    </source>
</evidence>
<keyword evidence="5 9" id="KW-0663">Pyridoxal phosphate</keyword>
<evidence type="ECO:0000256" key="7">
    <source>
        <dbReference type="ARBA" id="ARBA00037715"/>
    </source>
</evidence>
<evidence type="ECO:0000259" key="10">
    <source>
        <dbReference type="Pfam" id="PF01168"/>
    </source>
</evidence>
<evidence type="ECO:0000256" key="5">
    <source>
        <dbReference type="ARBA" id="ARBA00022898"/>
    </source>
</evidence>
<dbReference type="SUPFAM" id="SSF51419">
    <property type="entry name" value="PLP-binding barrel"/>
    <property type="match status" value="1"/>
</dbReference>
<proteinExistence type="inferred from homology"/>
<evidence type="ECO:0000256" key="8">
    <source>
        <dbReference type="ARBA" id="ARBA00040146"/>
    </source>
</evidence>
<evidence type="ECO:0000256" key="6">
    <source>
        <dbReference type="ARBA" id="ARBA00023235"/>
    </source>
</evidence>
<dbReference type="EMBL" id="AXUT01000042">
    <property type="protein sequence ID" value="ESU81687.1"/>
    <property type="molecule type" value="Genomic_DNA"/>
</dbReference>
<dbReference type="PROSITE" id="PS00395">
    <property type="entry name" value="ALANINE_RACEMASE"/>
    <property type="match status" value="1"/>
</dbReference>
<evidence type="ECO:0000313" key="12">
    <source>
        <dbReference type="Proteomes" id="UP000017944"/>
    </source>
</evidence>
<dbReference type="Gene3D" id="3.20.20.10">
    <property type="entry name" value="Alanine racemase"/>
    <property type="match status" value="1"/>
</dbReference>
<dbReference type="EC" id="5.1.1.1" evidence="4"/>
<dbReference type="GO" id="GO:0030170">
    <property type="term" value="F:pyridoxal phosphate binding"/>
    <property type="evidence" value="ECO:0007669"/>
    <property type="project" value="TreeGrafter"/>
</dbReference>
<dbReference type="Pfam" id="PF01168">
    <property type="entry name" value="Ala_racemase_N"/>
    <property type="match status" value="1"/>
</dbReference>
<sequence length="165" mass="18709">MTRPIQASLDLQALKQNLSIVRQAAPHARVWSVVKANAYGHGIERIWSALGATDGFALLNLEEAITLRERGWKGPILMLEGFFHAQDLEIYDQHRLTTCVHSNWQLKALQNARLKAPLDIYLKVNSGMNRLGFQPDRVLTVWQQLRASECWRNDLDVAFCRGGTS</sequence>
<evidence type="ECO:0000256" key="9">
    <source>
        <dbReference type="PIRSR" id="PIRSR600821-50"/>
    </source>
</evidence>
<dbReference type="InterPro" id="IPR001608">
    <property type="entry name" value="Ala_racemase_N"/>
</dbReference>
<comment type="similarity">
    <text evidence="3">Belongs to the alanine racemase family.</text>
</comment>
<dbReference type="PANTHER" id="PTHR30511:SF0">
    <property type="entry name" value="ALANINE RACEMASE, CATABOLIC-RELATED"/>
    <property type="match status" value="1"/>
</dbReference>
<reference evidence="11 12" key="1">
    <citation type="submission" date="2013-10" db="EMBL/GenBank/DDBJ databases">
        <title>Draft genomes and the virulence plasmids of Sd1617 vaccine constructs: WRSd3 and WRSd5.</title>
        <authorList>
            <person name="Aksomboon Vongsawan A."/>
            <person name="Venkatesan M.M."/>
            <person name="Vaisvil B."/>
            <person name="Emel G."/>
            <person name="Kepatral V."/>
            <person name="Sethabutr O."/>
            <person name="Serichantalergs O."/>
            <person name="Mason C."/>
        </authorList>
    </citation>
    <scope>NUCLEOTIDE SEQUENCE [LARGE SCALE GENOMIC DNA]</scope>
    <source>
        <strain evidence="11 12">WRSd3</strain>
    </source>
</reference>
<comment type="function">
    <text evidence="7">Isomerizes L-alanine to D-alanine which is then oxidized to pyruvate by DadA.</text>
</comment>
<dbReference type="Proteomes" id="UP000017944">
    <property type="component" value="Unassembled WGS sequence"/>
</dbReference>
<gene>
    <name evidence="11" type="ORF">WRSd3_00581</name>
</gene>
<organism evidence="11 12">
    <name type="scientific">Shigella dysenteriae WRSd3</name>
    <dbReference type="NCBI Taxonomy" id="1401327"/>
    <lineage>
        <taxon>Bacteria</taxon>
        <taxon>Pseudomonadati</taxon>
        <taxon>Pseudomonadota</taxon>
        <taxon>Gammaproteobacteria</taxon>
        <taxon>Enterobacterales</taxon>
        <taxon>Enterobacteriaceae</taxon>
        <taxon>Shigella</taxon>
    </lineage>
</organism>
<evidence type="ECO:0000256" key="4">
    <source>
        <dbReference type="ARBA" id="ARBA00013089"/>
    </source>
</evidence>
<dbReference type="GO" id="GO:0005829">
    <property type="term" value="C:cytosol"/>
    <property type="evidence" value="ECO:0007669"/>
    <property type="project" value="TreeGrafter"/>
</dbReference>